<dbReference type="Gene3D" id="3.40.50.1820">
    <property type="entry name" value="alpha/beta hydrolase"/>
    <property type="match status" value="1"/>
</dbReference>
<dbReference type="PANTHER" id="PTHR43142">
    <property type="entry name" value="CARBOXYLIC ESTER HYDROLASE"/>
    <property type="match status" value="1"/>
</dbReference>
<comment type="similarity">
    <text evidence="1">Belongs to the type-B carboxylesterase/lipase family.</text>
</comment>
<evidence type="ECO:0000256" key="3">
    <source>
        <dbReference type="ARBA" id="ARBA00022801"/>
    </source>
</evidence>
<name>A0A6P7GUM9_DIAVI</name>
<dbReference type="GO" id="GO:0052689">
    <property type="term" value="F:carboxylic ester hydrolase activity"/>
    <property type="evidence" value="ECO:0007669"/>
    <property type="project" value="UniProtKB-KW"/>
</dbReference>
<dbReference type="InterPro" id="IPR002018">
    <property type="entry name" value="CarbesteraseB"/>
</dbReference>
<organism evidence="6">
    <name type="scientific">Diabrotica virgifera virgifera</name>
    <name type="common">western corn rootworm</name>
    <dbReference type="NCBI Taxonomy" id="50390"/>
    <lineage>
        <taxon>Eukaryota</taxon>
        <taxon>Metazoa</taxon>
        <taxon>Ecdysozoa</taxon>
        <taxon>Arthropoda</taxon>
        <taxon>Hexapoda</taxon>
        <taxon>Insecta</taxon>
        <taxon>Pterygota</taxon>
        <taxon>Neoptera</taxon>
        <taxon>Endopterygota</taxon>
        <taxon>Coleoptera</taxon>
        <taxon>Polyphaga</taxon>
        <taxon>Cucujiformia</taxon>
        <taxon>Chrysomeloidea</taxon>
        <taxon>Chrysomelidae</taxon>
        <taxon>Galerucinae</taxon>
        <taxon>Diabroticina</taxon>
        <taxon>Diabroticites</taxon>
        <taxon>Diabrotica</taxon>
    </lineage>
</organism>
<evidence type="ECO:0000256" key="2">
    <source>
        <dbReference type="ARBA" id="ARBA00022487"/>
    </source>
</evidence>
<evidence type="ECO:0000313" key="6">
    <source>
        <dbReference type="RefSeq" id="XP_028147545.1"/>
    </source>
</evidence>
<accession>A0A6P7GUM9</accession>
<dbReference type="SUPFAM" id="SSF53474">
    <property type="entry name" value="alpha/beta-Hydrolases"/>
    <property type="match status" value="1"/>
</dbReference>
<feature type="domain" description="Carboxylesterase type B" evidence="5">
    <location>
        <begin position="3"/>
        <end position="519"/>
    </location>
</feature>
<dbReference type="InParanoid" id="A0A6P7GUM9"/>
<gene>
    <name evidence="6" type="primary">LOC114340963</name>
</gene>
<keyword evidence="2" id="KW-0719">Serine esterase</keyword>
<keyword evidence="3" id="KW-0378">Hydrolase</keyword>
<dbReference type="AlphaFoldDB" id="A0A6P7GUM9"/>
<dbReference type="FunCoup" id="A0A6P7GUM9">
    <property type="interactions" value="1"/>
</dbReference>
<dbReference type="InterPro" id="IPR029058">
    <property type="entry name" value="AB_hydrolase_fold"/>
</dbReference>
<proteinExistence type="inferred from homology"/>
<dbReference type="Pfam" id="PF00135">
    <property type="entry name" value="COesterase"/>
    <property type="match status" value="1"/>
</dbReference>
<protein>
    <submittedName>
        <fullName evidence="6">Esterase B1-like</fullName>
    </submittedName>
</protein>
<sequence>MESPIVTVVEGQVRGCQKVNLDGESFYSFLGIPFAKPPLGDLRFKAPIPAEPWSGIRDATIDGNSCYQRNEMTKELEGSEDCLYLNVYTKKLPSECKALKPVMVWIHGGAFVTGSNKSSFYGPEFLITEDIVLVTINYRVGFLGFLHLDDTSLDVPGNAGLKDQQLALKWVQNNIKSFNGDPNNVTIFGESAGSASVHIHVVSPSSKGLFHKAILQSGCLLNPWVFSKDYALTFTKTITDTVMTEKEALEILKKLPVEELLVYQEKFFASLKGASVIGPNIEKPNKTAVLTSNPTELLTTGQYNKVPLILGYCDREGILLEVYKRFGNKAGSKKEGQEEDVDVKKFLVPGLSEDDPQNKCILKTLVEAYKKRATESEKDKYLLPTDFYFVSGIIAAGNIHARTSKCPVYLYRISIDAGLNLLKKITKVTDPGTCHGDELGYLFKNHVAAQFLDKGETEDKVVRRFVKLWTNFAKTGNPTPPANDLQLTWKATDKDCGFIDIGKEVRVGSIPEAERRDCWKVIFQNFPIVVNNL</sequence>
<dbReference type="PANTHER" id="PTHR43142:SF1">
    <property type="entry name" value="CARBOXYLIC ESTER HYDROLASE"/>
    <property type="match status" value="1"/>
</dbReference>
<dbReference type="RefSeq" id="XP_028147545.1">
    <property type="nucleotide sequence ID" value="XM_028291744.1"/>
</dbReference>
<evidence type="ECO:0000259" key="5">
    <source>
        <dbReference type="Pfam" id="PF00135"/>
    </source>
</evidence>
<evidence type="ECO:0000256" key="4">
    <source>
        <dbReference type="ARBA" id="ARBA00023180"/>
    </source>
</evidence>
<reference evidence="6" key="1">
    <citation type="submission" date="2025-08" db="UniProtKB">
        <authorList>
            <consortium name="RefSeq"/>
        </authorList>
    </citation>
    <scope>IDENTIFICATION</scope>
</reference>
<evidence type="ECO:0000256" key="1">
    <source>
        <dbReference type="ARBA" id="ARBA00005964"/>
    </source>
</evidence>
<keyword evidence="4" id="KW-0325">Glycoprotein</keyword>